<dbReference type="SMART" id="SM00033">
    <property type="entry name" value="CH"/>
    <property type="match status" value="1"/>
</dbReference>
<dbReference type="SUPFAM" id="SSF143885">
    <property type="entry name" value="RGC domain-like"/>
    <property type="match status" value="1"/>
</dbReference>
<feature type="compositionally biased region" description="Polar residues" evidence="1">
    <location>
        <begin position="134"/>
        <end position="149"/>
    </location>
</feature>
<dbReference type="PROSITE" id="PS50021">
    <property type="entry name" value="CH"/>
    <property type="match status" value="1"/>
</dbReference>
<evidence type="ECO:0000259" key="2">
    <source>
        <dbReference type="PROSITE" id="PS50018"/>
    </source>
</evidence>
<evidence type="ECO:0000256" key="1">
    <source>
        <dbReference type="SAM" id="MobiDB-lite"/>
    </source>
</evidence>
<proteinExistence type="predicted"/>
<dbReference type="Gene3D" id="1.10.506.10">
    <property type="entry name" value="GTPase Activation - p120gap, domain 1"/>
    <property type="match status" value="1"/>
</dbReference>
<dbReference type="Pfam" id="PF00616">
    <property type="entry name" value="RasGAP"/>
    <property type="match status" value="1"/>
</dbReference>
<comment type="caution">
    <text evidence="4">The sequence shown here is derived from an EMBL/GenBank/DDBJ whole genome shotgun (WGS) entry which is preliminary data.</text>
</comment>
<sequence length="1819" mass="209898">MVRPTSSPKKNSRLAARYLENITDQSNNLNPVVLSKNTENNILDPDSVKRKLESPLSSPKRSKSFKRYQDSPPANKPTSMNSNALRSPVMVVNKSKEPEDLGNLYSRDRLKSVDNNKKVQNFEDKENDDHGLPNIQNLHLKTSTDNTKTSPSPSPRRSPSRLVGVSRIESRNNDTNNKKFNFLDELESFNEKRKNNQVSLKKTHSIAQGRTPKGNKGYEFLCRVAEIKQWIEECLGEKIASTLELSKDGLKNGVILAKVTKHFVPELVKRIIPANSRGAIEYRHTENIVHFFYFLDYIDMPDLFRFELTDLYDGKNIPKVIFCLYALCFMLSQQDDAPKLKSLVGKLAFEESDIKNSERRLKEASVPDFGSFEPLMKSLELENGFFTKAQEEEPERQQITQENISISLDESPLDMNTQSRLELSEIHEDEPLASIPKVRKIISKPKIQMEPEEEEDMHEEEENNHVRFTQSTLRRVDSIKKPTYNDFSAVEIEDTTIIQEQVSEDMSENELDYVLRNIIEVQSLGRGFIARFQVFVKTTMLKTFAADIIQLQSIARKNLFMKSNKAKILAKKKKRRVNGNFIIHLQAKVRGSLVRRQIMVNLIEIKREKYQIVQFQSIIRGEISRFFTDSLLIELEEHDKSISQFQAILKGILVRKDATKKEIGLLKSRRKIITLQSVIRSSNLRRNILFTNENFESISSNIIELQSIIRTHLYHKCLNDFNSYRASDDDIIVKLQSLIRGKLVRDRCKDIYYNIYKARSEIMEIQMVARGGLSRQRLSKMIMGLDYNDTIFEEMTAIIRGGLARNRMNNILDELDHNYDAIILLQANIKGVLTRFKMELLFDDLWEHEKPITKLQSMIRGGSVRKNMKDIVNYYDANVDKVIKIQSFIRARNQNDAYRKLIATKNPSLAVVRQFAYLLNDTNKDLEEEVRFENLNHQIMVKSNENSELEKHCNELDAKIALLVKNKITLDELIHQNKKQGQLELEFKKKIQNDEIFLNSHKSKSMEYEAFESLIYVLQTCPEYFVRLFRTYNTNYNAKEEIEKMVLICLAYAGTKDHSKVKSSTTNGVMSAYRLEPEASYSLRDEFLFMNLVISAIKDHIGSANSLEDFCLNSTVLSWQKLLNFFNKSTNQRKLAKKIFGSLITSISEIDNLSMESNPLKIYKEIIATEEQETGKKSIKPRNVTAETAIQDAETRQQFIKNLNLLRELTIKVLSTIEDNINLLPTHIKTICFHTFMIAKKHFASNTDGTNAEDQAFAFALSILMDHYVIPIISSPENYNISLITFSTKETLSLKANFGYICDVLAQIASMTEFSLSQVYYQPLNEFIQSSIPMAKRIAQRIFDVGDVETAYNMNIYNDLTARVKPSLIVKNVELLSFKNFIQEYIDDMAPSKSDPIHEYAQKLSKVRNIARGDQISKEVRLLLNPCIKNFAGVKTKTLTLDAKRCMLYIMQVQSTKKNLLELLLSRITDRDEERFEQMMLREKRNYQRQVSNPNHKPEPVDDYEKNEFSKSTFMRNVSTMSYHQLKSHTLEVILELESMGKLNRENKFQTLLNEIAFDIKTKHDQRMKRAKEIRLSVQTLDSLNEKEKYLRNLLETYNNYIKKSMEGLQESSYNNSLNKKKKLLPFSKQYFYQKALKRRGKQSKFGVYQYSAKYLYENKILLEINGVKHLDLLKVDFIFSCDEVGVFMIELEGGLIDDNSVHDNDKRPNFVSSKIITGNVAHITKSRNSSSRLTLDDLLQSQYEGKSTIAVYNGIVNFDTINLLTFILKKFYDSHSHSTGSNTFGSSLTSTVSLGSPKKHGFASSFASSFGTSFGSKR</sequence>
<name>A0AAV5QE39_9ASCO</name>
<dbReference type="PROSITE" id="PS50096">
    <property type="entry name" value="IQ"/>
    <property type="match status" value="4"/>
</dbReference>
<evidence type="ECO:0000259" key="3">
    <source>
        <dbReference type="PROSITE" id="PS50021"/>
    </source>
</evidence>
<evidence type="ECO:0008006" key="6">
    <source>
        <dbReference type="Google" id="ProtNLM"/>
    </source>
</evidence>
<dbReference type="InterPro" id="IPR000048">
    <property type="entry name" value="IQ_motif_EF-hand-BS"/>
</dbReference>
<evidence type="ECO:0000313" key="5">
    <source>
        <dbReference type="Proteomes" id="UP001360560"/>
    </source>
</evidence>
<feature type="region of interest" description="Disordered" evidence="1">
    <location>
        <begin position="39"/>
        <end position="173"/>
    </location>
</feature>
<feature type="domain" description="Ras-GAP" evidence="2">
    <location>
        <begin position="1121"/>
        <end position="1310"/>
    </location>
</feature>
<dbReference type="InterPro" id="IPR001936">
    <property type="entry name" value="RasGAP_dom"/>
</dbReference>
<accession>A0AAV5QE39</accession>
<dbReference type="PANTHER" id="PTHR14149">
    <property type="entry name" value="RAS GTPASE-ACTIVATING PROTEIN WITH IQ MOTIF"/>
    <property type="match status" value="1"/>
</dbReference>
<dbReference type="GO" id="GO:0005516">
    <property type="term" value="F:calmodulin binding"/>
    <property type="evidence" value="ECO:0007669"/>
    <property type="project" value="TreeGrafter"/>
</dbReference>
<feature type="compositionally biased region" description="Polar residues" evidence="1">
    <location>
        <begin position="76"/>
        <end position="85"/>
    </location>
</feature>
<dbReference type="Pfam" id="PF00612">
    <property type="entry name" value="IQ"/>
    <property type="match status" value="1"/>
</dbReference>
<dbReference type="GO" id="GO:0110085">
    <property type="term" value="C:mitotic actomyosin contractile ring"/>
    <property type="evidence" value="ECO:0007669"/>
    <property type="project" value="TreeGrafter"/>
</dbReference>
<dbReference type="InterPro" id="IPR000593">
    <property type="entry name" value="RasGAP_C"/>
</dbReference>
<dbReference type="GO" id="GO:0005096">
    <property type="term" value="F:GTPase activator activity"/>
    <property type="evidence" value="ECO:0007669"/>
    <property type="project" value="TreeGrafter"/>
</dbReference>
<gene>
    <name evidence="4" type="ORF">DASC09_000400</name>
</gene>
<protein>
    <recommendedName>
        <fullName evidence="6">Ras GTPase-activating-like protein IQG1</fullName>
    </recommendedName>
</protein>
<dbReference type="RefSeq" id="XP_064849715.1">
    <property type="nucleotide sequence ID" value="XM_064993643.1"/>
</dbReference>
<dbReference type="InterPro" id="IPR036872">
    <property type="entry name" value="CH_dom_sf"/>
</dbReference>
<dbReference type="EMBL" id="BTFZ01000001">
    <property type="protein sequence ID" value="GMM32715.1"/>
    <property type="molecule type" value="Genomic_DNA"/>
</dbReference>
<keyword evidence="5" id="KW-1185">Reference proteome</keyword>
<dbReference type="InterPro" id="IPR008936">
    <property type="entry name" value="Rho_GTPase_activation_prot"/>
</dbReference>
<dbReference type="SUPFAM" id="SSF47576">
    <property type="entry name" value="Calponin-homology domain, CH-domain"/>
    <property type="match status" value="1"/>
</dbReference>
<dbReference type="PANTHER" id="PTHR14149:SF14">
    <property type="entry name" value="CALPONIN-HOMOLOGY (CH) DOMAIN-CONTAINING PROTEIN"/>
    <property type="match status" value="1"/>
</dbReference>
<dbReference type="Proteomes" id="UP001360560">
    <property type="component" value="Unassembled WGS sequence"/>
</dbReference>
<dbReference type="Pfam" id="PF00307">
    <property type="entry name" value="CH"/>
    <property type="match status" value="1"/>
</dbReference>
<feature type="compositionally biased region" description="Basic and acidic residues" evidence="1">
    <location>
        <begin position="106"/>
        <end position="131"/>
    </location>
</feature>
<evidence type="ECO:0000313" key="4">
    <source>
        <dbReference type="EMBL" id="GMM32715.1"/>
    </source>
</evidence>
<dbReference type="GeneID" id="90070694"/>
<dbReference type="GO" id="GO:1903479">
    <property type="term" value="P:mitotic actomyosin contractile ring assembly actin filament organization"/>
    <property type="evidence" value="ECO:0007669"/>
    <property type="project" value="TreeGrafter"/>
</dbReference>
<dbReference type="InterPro" id="IPR001715">
    <property type="entry name" value="CH_dom"/>
</dbReference>
<dbReference type="Gene3D" id="1.10.418.10">
    <property type="entry name" value="Calponin-like domain"/>
    <property type="match status" value="1"/>
</dbReference>
<dbReference type="Pfam" id="PF03836">
    <property type="entry name" value="RasGAP_C"/>
    <property type="match status" value="1"/>
</dbReference>
<dbReference type="CDD" id="cd21206">
    <property type="entry name" value="CH_IQGAP"/>
    <property type="match status" value="1"/>
</dbReference>
<feature type="domain" description="Calponin-homology (CH)" evidence="3">
    <location>
        <begin position="221"/>
        <end position="332"/>
    </location>
</feature>
<dbReference type="PROSITE" id="PS50018">
    <property type="entry name" value="RAS_GTPASE_ACTIV_2"/>
    <property type="match status" value="1"/>
</dbReference>
<dbReference type="GO" id="GO:0051015">
    <property type="term" value="F:actin filament binding"/>
    <property type="evidence" value="ECO:0007669"/>
    <property type="project" value="TreeGrafter"/>
</dbReference>
<reference evidence="4 5" key="1">
    <citation type="journal article" date="2023" name="Elife">
        <title>Identification of key yeast species and microbe-microbe interactions impacting larval growth of Drosophila in the wild.</title>
        <authorList>
            <person name="Mure A."/>
            <person name="Sugiura Y."/>
            <person name="Maeda R."/>
            <person name="Honda K."/>
            <person name="Sakurai N."/>
            <person name="Takahashi Y."/>
            <person name="Watada M."/>
            <person name="Katoh T."/>
            <person name="Gotoh A."/>
            <person name="Gotoh Y."/>
            <person name="Taniguchi I."/>
            <person name="Nakamura K."/>
            <person name="Hayashi T."/>
            <person name="Katayama T."/>
            <person name="Uemura T."/>
            <person name="Hattori Y."/>
        </authorList>
    </citation>
    <scope>NUCLEOTIDE SEQUENCE [LARGE SCALE GENOMIC DNA]</scope>
    <source>
        <strain evidence="4 5">SC-9</strain>
    </source>
</reference>
<dbReference type="SUPFAM" id="SSF48350">
    <property type="entry name" value="GTPase activation domain, GAP"/>
    <property type="match status" value="1"/>
</dbReference>
<organism evidence="4 5">
    <name type="scientific">Saccharomycopsis crataegensis</name>
    <dbReference type="NCBI Taxonomy" id="43959"/>
    <lineage>
        <taxon>Eukaryota</taxon>
        <taxon>Fungi</taxon>
        <taxon>Dikarya</taxon>
        <taxon>Ascomycota</taxon>
        <taxon>Saccharomycotina</taxon>
        <taxon>Saccharomycetes</taxon>
        <taxon>Saccharomycopsidaceae</taxon>
        <taxon>Saccharomycopsis</taxon>
    </lineage>
</organism>